<keyword evidence="4" id="KW-0233">DNA recombination</keyword>
<dbReference type="GO" id="GO:0015074">
    <property type="term" value="P:DNA integration"/>
    <property type="evidence" value="ECO:0007669"/>
    <property type="project" value="UniProtKB-KW"/>
</dbReference>
<keyword evidence="2" id="KW-0229">DNA integration</keyword>
<dbReference type="EMBL" id="NISK01000002">
    <property type="protein sequence ID" value="OWQ97478.1"/>
    <property type="molecule type" value="Genomic_DNA"/>
</dbReference>
<dbReference type="Gene3D" id="1.10.150.130">
    <property type="match status" value="1"/>
</dbReference>
<feature type="domain" description="Tyr recombinase" evidence="5">
    <location>
        <begin position="354"/>
        <end position="560"/>
    </location>
</feature>
<dbReference type="InterPro" id="IPR011010">
    <property type="entry name" value="DNA_brk_join_enz"/>
</dbReference>
<dbReference type="Pfam" id="PF00589">
    <property type="entry name" value="Phage_integrase"/>
    <property type="match status" value="1"/>
</dbReference>
<evidence type="ECO:0000256" key="3">
    <source>
        <dbReference type="ARBA" id="ARBA00023125"/>
    </source>
</evidence>
<dbReference type="PANTHER" id="PTHR30349:SF41">
    <property type="entry name" value="INTEGRASE_RECOMBINASE PROTEIN MJ0367-RELATED"/>
    <property type="match status" value="1"/>
</dbReference>
<evidence type="ECO:0000256" key="1">
    <source>
        <dbReference type="ARBA" id="ARBA00008857"/>
    </source>
</evidence>
<dbReference type="InterPro" id="IPR046668">
    <property type="entry name" value="DUF6538"/>
</dbReference>
<organism evidence="6 7">
    <name type="scientific">Sphingopyxis bauzanensis</name>
    <dbReference type="NCBI Taxonomy" id="651663"/>
    <lineage>
        <taxon>Bacteria</taxon>
        <taxon>Pseudomonadati</taxon>
        <taxon>Pseudomonadota</taxon>
        <taxon>Alphaproteobacteria</taxon>
        <taxon>Sphingomonadales</taxon>
        <taxon>Sphingomonadaceae</taxon>
        <taxon>Sphingopyxis</taxon>
    </lineage>
</organism>
<proteinExistence type="inferred from homology"/>
<dbReference type="PROSITE" id="PS51898">
    <property type="entry name" value="TYR_RECOMBINASE"/>
    <property type="match status" value="1"/>
</dbReference>
<dbReference type="Pfam" id="PF20172">
    <property type="entry name" value="DUF6538"/>
    <property type="match status" value="1"/>
</dbReference>
<reference evidence="6 7" key="1">
    <citation type="journal article" date="2010" name="Int. J. Syst. Evol. Microbiol.">
        <title>Sphingopyxis bauzanensis sp. nov., a psychrophilic bacterium isolated from soil.</title>
        <authorList>
            <person name="Zhang D.C."/>
            <person name="Liu H.C."/>
            <person name="Xin Y.H."/>
            <person name="Zhou Y.G."/>
            <person name="Schinner F."/>
            <person name="Margesin R."/>
        </authorList>
    </citation>
    <scope>NUCLEOTIDE SEQUENCE [LARGE SCALE GENOMIC DNA]</scope>
    <source>
        <strain evidence="6 7">DSM 22271</strain>
    </source>
</reference>
<dbReference type="GO" id="GO:0003677">
    <property type="term" value="F:DNA binding"/>
    <property type="evidence" value="ECO:0007669"/>
    <property type="project" value="UniProtKB-KW"/>
</dbReference>
<evidence type="ECO:0000256" key="4">
    <source>
        <dbReference type="ARBA" id="ARBA00023172"/>
    </source>
</evidence>
<evidence type="ECO:0000313" key="6">
    <source>
        <dbReference type="EMBL" id="OWQ97478.1"/>
    </source>
</evidence>
<dbReference type="GO" id="GO:0006310">
    <property type="term" value="P:DNA recombination"/>
    <property type="evidence" value="ECO:0007669"/>
    <property type="project" value="UniProtKB-KW"/>
</dbReference>
<dbReference type="CDD" id="cd01184">
    <property type="entry name" value="INT_C_like_1"/>
    <property type="match status" value="1"/>
</dbReference>
<comment type="similarity">
    <text evidence="1">Belongs to the 'phage' integrase family.</text>
</comment>
<gene>
    <name evidence="6" type="ORF">CDQ92_10705</name>
</gene>
<evidence type="ECO:0000256" key="2">
    <source>
        <dbReference type="ARBA" id="ARBA00022908"/>
    </source>
</evidence>
<dbReference type="InterPro" id="IPR002104">
    <property type="entry name" value="Integrase_catalytic"/>
</dbReference>
<evidence type="ECO:0000313" key="7">
    <source>
        <dbReference type="Proteomes" id="UP000197361"/>
    </source>
</evidence>
<protein>
    <submittedName>
        <fullName evidence="6">Integrase</fullName>
    </submittedName>
</protein>
<dbReference type="PANTHER" id="PTHR30349">
    <property type="entry name" value="PHAGE INTEGRASE-RELATED"/>
    <property type="match status" value="1"/>
</dbReference>
<dbReference type="SUPFAM" id="SSF56349">
    <property type="entry name" value="DNA breaking-rejoining enzymes"/>
    <property type="match status" value="1"/>
</dbReference>
<name>A0A246JWR2_9SPHN</name>
<evidence type="ECO:0000259" key="5">
    <source>
        <dbReference type="PROSITE" id="PS51898"/>
    </source>
</evidence>
<accession>A0A246JWR2</accession>
<dbReference type="InterPro" id="IPR013762">
    <property type="entry name" value="Integrase-like_cat_sf"/>
</dbReference>
<keyword evidence="7" id="KW-1185">Reference proteome</keyword>
<dbReference type="InterPro" id="IPR050090">
    <property type="entry name" value="Tyrosine_recombinase_XerCD"/>
</dbReference>
<sequence length="575" mass="65254">MGSIPNTIRRGGIFYFRRAVPVALQRLFNRSELTCSLRTADVVLARRLSRCLYVCSEELFDAVRTAPMLSDEDIAALVKDFYSSILAQDETVRLMRDDPIPEERRTHYIEHYRQLAERSRIDLANSAFGSVRSITSTMLARRFGQDVQVEKMDARRVSHAMLRAGIEVAEALKARAEGDFSYEPKDKLLVAVLQGPVEPPQASVQPSDPLPIVPPAPAGPPFSEEAETFREAQLRRKVWEQQTGLQARKTYALFAEYFGDRPLANFTRRDAARFKELLEDLPANYGKAAEYRGVKAEQVVERSKSLDVQRLSPRTVQRHFAALASLWASVIEHGRADTNIFADWKFAASKRARDQRQMWEKDELEALFSSPVWTGCQSANRRSKPGSVILRDEKFWLPLIAVFSGMRQEEICQLRLTDVRQVESIWIFDLNMRTGQQLKNANAIRQVPVHAELIRLGFLTYADEQRKVGKDLLFANLQPGGADDRLGHNYSKWFSRYRRETGLFVPGRDFHSFRHSATTFMSRASVQHSVIDAVTGHATAGETARYDKGLTVSNLKEAIDTIEIGVDLSRLYVPA</sequence>
<comment type="caution">
    <text evidence="6">The sequence shown here is derived from an EMBL/GenBank/DDBJ whole genome shotgun (WGS) entry which is preliminary data.</text>
</comment>
<dbReference type="AlphaFoldDB" id="A0A246JWR2"/>
<keyword evidence="3" id="KW-0238">DNA-binding</keyword>
<dbReference type="Proteomes" id="UP000197361">
    <property type="component" value="Unassembled WGS sequence"/>
</dbReference>
<dbReference type="Gene3D" id="1.10.443.10">
    <property type="entry name" value="Intergrase catalytic core"/>
    <property type="match status" value="1"/>
</dbReference>
<dbReference type="InterPro" id="IPR010998">
    <property type="entry name" value="Integrase_recombinase_N"/>
</dbReference>